<keyword evidence="6" id="KW-1185">Reference proteome</keyword>
<gene>
    <name evidence="5" type="ORF">BN873_150088</name>
</gene>
<evidence type="ECO:0000256" key="1">
    <source>
        <dbReference type="ARBA" id="ARBA00010062"/>
    </source>
</evidence>
<protein>
    <submittedName>
        <fullName evidence="5">ABC-type branched-chain amino acid transport system, periplasmic component</fullName>
    </submittedName>
</protein>
<dbReference type="STRING" id="1400863.BN873_150088"/>
<organism evidence="5 6">
    <name type="scientific">Candidatus Competibacter denitrificans Run_A_D11</name>
    <dbReference type="NCBI Taxonomy" id="1400863"/>
    <lineage>
        <taxon>Bacteria</taxon>
        <taxon>Pseudomonadati</taxon>
        <taxon>Pseudomonadota</taxon>
        <taxon>Gammaproteobacteria</taxon>
        <taxon>Candidatus Competibacteraceae</taxon>
        <taxon>Candidatus Competibacter</taxon>
    </lineage>
</organism>
<keyword evidence="3" id="KW-0472">Membrane</keyword>
<feature type="domain" description="Leucine-binding protein" evidence="4">
    <location>
        <begin position="79"/>
        <end position="243"/>
    </location>
</feature>
<feature type="transmembrane region" description="Helical" evidence="3">
    <location>
        <begin position="46"/>
        <end position="68"/>
    </location>
</feature>
<dbReference type="Gene3D" id="3.40.50.2300">
    <property type="match status" value="3"/>
</dbReference>
<keyword evidence="3" id="KW-1133">Transmembrane helix</keyword>
<sequence>MKGFSINYTLESVINMMLFINNKELDMYSLLKNSSFNRSKKANRRIPYLIGKLGLGLLLGVFLTPLWGQAEEAGVTDKTIRIGSTLPLEGDFKVYGLAQKRGMEAALAGQTVQKRTIEYLTANDFYTPDKTMVAAKDLIAKGIFAMVNSYGSPTTKAALPILAENKVPAFGFLTGVGFTGPGDVLNFRVSYTAETDALVEIALAAGVKPVEVCMYIQNDVLGLAGVKGMRAALARHSGTEAIVQKLDQILNMPGDSPDRNNIGPVGAYLHHTISAHGGYQSLKKWEADNNSHCRFVVVLTAIEEPANMFMAFARYKGEPWFFSASSLLVGERLAKILSDNNVKDKVISAQVVPSLDSALPVVADARKALGKTLDYYSLEAYLVGRSFVTIMQAIEGPITREAFLKAARRQPYDVGGVKIDFTTDNQGSDFLETMVLQNGHFIPISRQDIAPLLK</sequence>
<dbReference type="OrthoDB" id="9147078at2"/>
<dbReference type="EMBL" id="CBTJ020000020">
    <property type="protein sequence ID" value="CDI01300.1"/>
    <property type="molecule type" value="Genomic_DNA"/>
</dbReference>
<comment type="similarity">
    <text evidence="1">Belongs to the leucine-binding protein family.</text>
</comment>
<evidence type="ECO:0000256" key="3">
    <source>
        <dbReference type="SAM" id="Phobius"/>
    </source>
</evidence>
<accession>W6M6E2</accession>
<evidence type="ECO:0000256" key="2">
    <source>
        <dbReference type="ARBA" id="ARBA00022729"/>
    </source>
</evidence>
<dbReference type="SUPFAM" id="SSF53822">
    <property type="entry name" value="Periplasmic binding protein-like I"/>
    <property type="match status" value="1"/>
</dbReference>
<proteinExistence type="inferred from homology"/>
<dbReference type="PANTHER" id="PTHR47235:SF1">
    <property type="entry name" value="BLR6548 PROTEIN"/>
    <property type="match status" value="1"/>
</dbReference>
<keyword evidence="2" id="KW-0732">Signal</keyword>
<reference evidence="5" key="2">
    <citation type="submission" date="2014-03" db="EMBL/GenBank/DDBJ databases">
        <title>Candidatus Competibacter-lineage genomes retrieved from metagenomes reveal functional metabolic diversity.</title>
        <authorList>
            <person name="McIlroy S.J."/>
            <person name="Albertsen M."/>
            <person name="Andresen E.K."/>
            <person name="Saunders A.M."/>
            <person name="Kristiansen R."/>
            <person name="Stokholm-Bjerregaard M."/>
            <person name="Nielsen K.L."/>
            <person name="Nielsen P.H."/>
        </authorList>
    </citation>
    <scope>NUCLEOTIDE SEQUENCE</scope>
    <source>
        <strain evidence="5">Run_A_D11</strain>
    </source>
</reference>
<reference evidence="5" key="1">
    <citation type="submission" date="2013-07" db="EMBL/GenBank/DDBJ databases">
        <authorList>
            <person name="McIlroy S."/>
        </authorList>
    </citation>
    <scope>NUCLEOTIDE SEQUENCE [LARGE SCALE GENOMIC DNA]</scope>
    <source>
        <strain evidence="5">Run_A_D11</strain>
    </source>
</reference>
<dbReference type="InterPro" id="IPR028082">
    <property type="entry name" value="Peripla_BP_I"/>
</dbReference>
<name>W6M6E2_9GAMM</name>
<dbReference type="PANTHER" id="PTHR47235">
    <property type="entry name" value="BLR6548 PROTEIN"/>
    <property type="match status" value="1"/>
</dbReference>
<evidence type="ECO:0000313" key="5">
    <source>
        <dbReference type="EMBL" id="CDI01300.1"/>
    </source>
</evidence>
<keyword evidence="3" id="KW-0812">Transmembrane</keyword>
<evidence type="ECO:0000259" key="4">
    <source>
        <dbReference type="Pfam" id="PF13458"/>
    </source>
</evidence>
<evidence type="ECO:0000313" key="6">
    <source>
        <dbReference type="Proteomes" id="UP000035760"/>
    </source>
</evidence>
<dbReference type="AlphaFoldDB" id="W6M6E2"/>
<dbReference type="Proteomes" id="UP000035760">
    <property type="component" value="Unassembled WGS sequence"/>
</dbReference>
<comment type="caution">
    <text evidence="5">The sequence shown here is derived from an EMBL/GenBank/DDBJ whole genome shotgun (WGS) entry which is preliminary data.</text>
</comment>
<dbReference type="InterPro" id="IPR028081">
    <property type="entry name" value="Leu-bd"/>
</dbReference>
<dbReference type="Pfam" id="PF13458">
    <property type="entry name" value="Peripla_BP_6"/>
    <property type="match status" value="1"/>
</dbReference>